<feature type="region of interest" description="Disordered" evidence="1">
    <location>
        <begin position="112"/>
        <end position="149"/>
    </location>
</feature>
<protein>
    <submittedName>
        <fullName evidence="2">Uncharacterized protein</fullName>
    </submittedName>
</protein>
<dbReference type="KEGG" id="lgi:LOTGIDRAFT_158133"/>
<dbReference type="GeneID" id="20237639"/>
<dbReference type="CTD" id="20237639"/>
<evidence type="ECO:0000313" key="2">
    <source>
        <dbReference type="EMBL" id="ESO99968.1"/>
    </source>
</evidence>
<sequence length="414" mass="46897">MGLTNRNRPSQSLRRSDDVNCKSLYANGSDVSLQIPDEPSRRWATNERSTIKDVKGIRRSASNTNSDAPKVVQKGILLQRRLEAAQTVRAKSINGNTDTKIQSSPRIKVTPNSATKQLHRTTVKTSTPLSSPRPTPSVSPIMFNGRPKSSGAESFSNKFDFNNRRSSVASSRPSIKKITSFATVGRQVSSIMKFKRSFGRALTIPENVIEVGDEIRELPKSPRFASYLSPEAQFAVMKGYEDVLHREISTKLPQYKPHLRRTKTPNNKIEMKRLDRAGFRRSREDDLDSVSSIYSDDENINYSSNETRRASMPATTNFYGFTAPLMKDRPRAHSSPAAFVPREKRLVLTYRFESAMDILDTLRFQSGCSTISPRVTDNPRKILPLKDFNNWTSVWHNEFETEETKDSVVKAWRT</sequence>
<dbReference type="AlphaFoldDB" id="V4A7P3"/>
<proteinExistence type="predicted"/>
<accession>V4A7P3</accession>
<dbReference type="EMBL" id="KB200869">
    <property type="protein sequence ID" value="ESO99968.1"/>
    <property type="molecule type" value="Genomic_DNA"/>
</dbReference>
<dbReference type="RefSeq" id="XP_009049407.1">
    <property type="nucleotide sequence ID" value="XM_009051159.1"/>
</dbReference>
<name>V4A7P3_LOTGI</name>
<keyword evidence="3" id="KW-1185">Reference proteome</keyword>
<reference evidence="2 3" key="1">
    <citation type="journal article" date="2013" name="Nature">
        <title>Insights into bilaterian evolution from three spiralian genomes.</title>
        <authorList>
            <person name="Simakov O."/>
            <person name="Marletaz F."/>
            <person name="Cho S.J."/>
            <person name="Edsinger-Gonzales E."/>
            <person name="Havlak P."/>
            <person name="Hellsten U."/>
            <person name="Kuo D.H."/>
            <person name="Larsson T."/>
            <person name="Lv J."/>
            <person name="Arendt D."/>
            <person name="Savage R."/>
            <person name="Osoegawa K."/>
            <person name="de Jong P."/>
            <person name="Grimwood J."/>
            <person name="Chapman J.A."/>
            <person name="Shapiro H."/>
            <person name="Aerts A."/>
            <person name="Otillar R.P."/>
            <person name="Terry A.Y."/>
            <person name="Boore J.L."/>
            <person name="Grigoriev I.V."/>
            <person name="Lindberg D.R."/>
            <person name="Seaver E.C."/>
            <person name="Weisblat D.A."/>
            <person name="Putnam N.H."/>
            <person name="Rokhsar D.S."/>
        </authorList>
    </citation>
    <scope>NUCLEOTIDE SEQUENCE [LARGE SCALE GENOMIC DNA]</scope>
</reference>
<dbReference type="Proteomes" id="UP000030746">
    <property type="component" value="Unassembled WGS sequence"/>
</dbReference>
<dbReference type="OrthoDB" id="6076051at2759"/>
<organism evidence="2 3">
    <name type="scientific">Lottia gigantea</name>
    <name type="common">Giant owl limpet</name>
    <dbReference type="NCBI Taxonomy" id="225164"/>
    <lineage>
        <taxon>Eukaryota</taxon>
        <taxon>Metazoa</taxon>
        <taxon>Spiralia</taxon>
        <taxon>Lophotrochozoa</taxon>
        <taxon>Mollusca</taxon>
        <taxon>Gastropoda</taxon>
        <taxon>Patellogastropoda</taxon>
        <taxon>Lottioidea</taxon>
        <taxon>Lottiidae</taxon>
        <taxon>Lottia</taxon>
    </lineage>
</organism>
<gene>
    <name evidence="2" type="ORF">LOTGIDRAFT_158133</name>
</gene>
<evidence type="ECO:0000313" key="3">
    <source>
        <dbReference type="Proteomes" id="UP000030746"/>
    </source>
</evidence>
<dbReference type="HOGENOM" id="CLU_664464_0_0_1"/>
<evidence type="ECO:0000256" key="1">
    <source>
        <dbReference type="SAM" id="MobiDB-lite"/>
    </source>
</evidence>